<dbReference type="InterPro" id="IPR000743">
    <property type="entry name" value="Glyco_hydro_28"/>
</dbReference>
<dbReference type="AlphaFoldDB" id="A0ABD3EK00"/>
<accession>A0ABD3EK00</accession>
<dbReference type="EMBL" id="JAVIJP010000005">
    <property type="protein sequence ID" value="KAL3653559.1"/>
    <property type="molecule type" value="Genomic_DNA"/>
</dbReference>
<dbReference type="Pfam" id="PF00295">
    <property type="entry name" value="Glyco_hydro_28"/>
    <property type="match status" value="1"/>
</dbReference>
<organism evidence="6 7">
    <name type="scientific">Castilleja foliolosa</name>
    <dbReference type="NCBI Taxonomy" id="1961234"/>
    <lineage>
        <taxon>Eukaryota</taxon>
        <taxon>Viridiplantae</taxon>
        <taxon>Streptophyta</taxon>
        <taxon>Embryophyta</taxon>
        <taxon>Tracheophyta</taxon>
        <taxon>Spermatophyta</taxon>
        <taxon>Magnoliopsida</taxon>
        <taxon>eudicotyledons</taxon>
        <taxon>Gunneridae</taxon>
        <taxon>Pentapetalae</taxon>
        <taxon>asterids</taxon>
        <taxon>lamiids</taxon>
        <taxon>Lamiales</taxon>
        <taxon>Orobanchaceae</taxon>
        <taxon>Pedicularideae</taxon>
        <taxon>Castillejinae</taxon>
        <taxon>Castilleja</taxon>
    </lineage>
</organism>
<keyword evidence="7" id="KW-1185">Reference proteome</keyword>
<dbReference type="PANTHER" id="PTHR31339:SF66">
    <property type="entry name" value="OS06G0106800 PROTEIN"/>
    <property type="match status" value="1"/>
</dbReference>
<keyword evidence="3 4" id="KW-0326">Glycosidase</keyword>
<dbReference type="SUPFAM" id="SSF51126">
    <property type="entry name" value="Pectin lyase-like"/>
    <property type="match status" value="1"/>
</dbReference>
<dbReference type="GO" id="GO:0016798">
    <property type="term" value="F:hydrolase activity, acting on glycosyl bonds"/>
    <property type="evidence" value="ECO:0007669"/>
    <property type="project" value="UniProtKB-KW"/>
</dbReference>
<dbReference type="InterPro" id="IPR012334">
    <property type="entry name" value="Pectin_lyas_fold"/>
</dbReference>
<proteinExistence type="inferred from homology"/>
<evidence type="ECO:0000256" key="1">
    <source>
        <dbReference type="ARBA" id="ARBA00008834"/>
    </source>
</evidence>
<gene>
    <name evidence="6" type="ORF">CASFOL_003240</name>
</gene>
<name>A0ABD3EK00_9LAMI</name>
<dbReference type="InterPro" id="IPR011050">
    <property type="entry name" value="Pectin_lyase_fold/virulence"/>
</dbReference>
<evidence type="ECO:0000256" key="2">
    <source>
        <dbReference type="ARBA" id="ARBA00022801"/>
    </source>
</evidence>
<comment type="similarity">
    <text evidence="1 4">Belongs to the glycosyl hydrolase 28 family.</text>
</comment>
<dbReference type="Gene3D" id="2.160.20.10">
    <property type="entry name" value="Single-stranded right-handed beta-helix, Pectin lyase-like"/>
    <property type="match status" value="1"/>
</dbReference>
<dbReference type="PANTHER" id="PTHR31339">
    <property type="entry name" value="PECTIN LYASE-RELATED"/>
    <property type="match status" value="1"/>
</dbReference>
<evidence type="ECO:0000256" key="4">
    <source>
        <dbReference type="RuleBase" id="RU361169"/>
    </source>
</evidence>
<sequence length="487" mass="52926">MEKLMICLVVGLLLSCVNLAECKKKKPKPSLNIEYSARICRKHIASLTEFGGVGDGKTSNTAAFKAAIANLSKLASDGGALLFVPNGTWLTGSFNLTSHFTLYIHKDAVLLASQEESDYPIIAALPSYGVGRDSKKGLGRYASLIMGTNLTDVVITGGNGTIDGHGQIWWDKFKKKQLKYTRPYLIEIMFSNHVQISNLTLTNSASWHLHPVYCMEVIIEHLTIIAPVEVPNTDGINPDSCTNTRIRDSYIVSGDDCIAVKSGWDEYGIKFGMPTLNLSITRLTCISPDSAVIALGSEMSGGIQNVRAENITAINSQSGVRIKTAIGRGGFVKDIYVQNIDFDTIKYMFWMTGAYGSHPDSKYDPKALPNITNINYRNVVAKNAKFVGDLSGIEGDPFTNICISNVTAEMAAKKKKKSGGFEFEEKTKSSKLPWNCTNVSGRSSGVTPPACPELPEIKGDCDYPKDTLAIDAVVLTTCSIPYVSSQK</sequence>
<reference evidence="7" key="1">
    <citation type="journal article" date="2024" name="IScience">
        <title>Strigolactones Initiate the Formation of Haustorium-like Structures in Castilleja.</title>
        <authorList>
            <person name="Buerger M."/>
            <person name="Peterson D."/>
            <person name="Chory J."/>
        </authorList>
    </citation>
    <scope>NUCLEOTIDE SEQUENCE [LARGE SCALE GENOMIC DNA]</scope>
</reference>
<feature type="signal peptide" evidence="5">
    <location>
        <begin position="1"/>
        <end position="22"/>
    </location>
</feature>
<protein>
    <recommendedName>
        <fullName evidence="8">Polygalacturonase</fullName>
    </recommendedName>
</protein>
<evidence type="ECO:0000313" key="7">
    <source>
        <dbReference type="Proteomes" id="UP001632038"/>
    </source>
</evidence>
<comment type="caution">
    <text evidence="6">The sequence shown here is derived from an EMBL/GenBank/DDBJ whole genome shotgun (WGS) entry which is preliminary data.</text>
</comment>
<evidence type="ECO:0000313" key="6">
    <source>
        <dbReference type="EMBL" id="KAL3653559.1"/>
    </source>
</evidence>
<evidence type="ECO:0000256" key="5">
    <source>
        <dbReference type="SAM" id="SignalP"/>
    </source>
</evidence>
<dbReference type="InterPro" id="IPR051801">
    <property type="entry name" value="GH28_Enzymes"/>
</dbReference>
<keyword evidence="5" id="KW-0732">Signal</keyword>
<keyword evidence="2 4" id="KW-0378">Hydrolase</keyword>
<feature type="chain" id="PRO_5044761354" description="Polygalacturonase" evidence="5">
    <location>
        <begin position="23"/>
        <end position="487"/>
    </location>
</feature>
<dbReference type="Proteomes" id="UP001632038">
    <property type="component" value="Unassembled WGS sequence"/>
</dbReference>
<evidence type="ECO:0008006" key="8">
    <source>
        <dbReference type="Google" id="ProtNLM"/>
    </source>
</evidence>
<dbReference type="PROSITE" id="PS51257">
    <property type="entry name" value="PROKAR_LIPOPROTEIN"/>
    <property type="match status" value="1"/>
</dbReference>
<evidence type="ECO:0000256" key="3">
    <source>
        <dbReference type="ARBA" id="ARBA00023295"/>
    </source>
</evidence>